<dbReference type="PANTHER" id="PTHR37841">
    <property type="entry name" value="GLR2918 PROTEIN"/>
    <property type="match status" value="1"/>
</dbReference>
<evidence type="ECO:0000259" key="2">
    <source>
        <dbReference type="SMART" id="SM01324"/>
    </source>
</evidence>
<evidence type="ECO:0000313" key="4">
    <source>
        <dbReference type="Proteomes" id="UP000009257"/>
    </source>
</evidence>
<dbReference type="Pfam" id="PF14903">
    <property type="entry name" value="WG_beta_rep"/>
    <property type="match status" value="2"/>
</dbReference>
<reference evidence="3 4" key="1">
    <citation type="submission" date="2011-08" db="EMBL/GenBank/DDBJ databases">
        <title>Complete sequence of Caldicellulosiruptor lactoaceticus 6A.</title>
        <authorList>
            <consortium name="US DOE Joint Genome Institute"/>
            <person name="Lucas S."/>
            <person name="Han J."/>
            <person name="Lapidus A."/>
            <person name="Cheng J.-F."/>
            <person name="Goodwin L."/>
            <person name="Pitluck S."/>
            <person name="Peters L."/>
            <person name="Davenport K."/>
            <person name="Detter J.C."/>
            <person name="Han C."/>
            <person name="Tapia R."/>
            <person name="Land M."/>
            <person name="Hauser L."/>
            <person name="Kyrpides N."/>
            <person name="Ivanova N."/>
            <person name="Ovchinnikova G."/>
            <person name="Pagani I."/>
            <person name="Blumer-Schuette S.E."/>
            <person name="Kelly R.M."/>
            <person name="Woyke T."/>
        </authorList>
    </citation>
    <scope>NUCLEOTIDE SEQUENCE [LARGE SCALE GENOMIC DNA]</scope>
    <source>
        <strain evidence="3 4">6A</strain>
    </source>
</reference>
<dbReference type="AlphaFoldDB" id="G2PYF2"/>
<sequence length="699" mass="81460">MRTKRFFIVFIVLMTVSSLIAVAAFYKNYTKRDKGTNISIENSFNKAKESQITRNNPKLNNKPDIQKFVLNADKSSLFPVFIRAGKDIKWGYVNIDGKFVIPAEYDEAYDFVSQSSVLIKDEVGMYYFLDQNSLIYEYEIYENNSNSNKQKDYYLAVVKKGDKYGVIDNKNNIILPFNFTEIYSIKDGKITATKDGNRYFVYDINGRIIKEGKDETAIRTFNVPERLKTVTYITYLGEDMFAVWQRNSNSSEDIENQSLADYLYEEGGDFYNTNKVGKCFAKKAIVNAKGEYVTSNKYYVVSNFKNGLCSVCDGQKTYLIDKQGKKITLKNISPVNGIGKIECVSENVYRVFVDNELYYVFPDGNFIYKCSDVVKVNDNLEIKGKVSRRSYVDIIYYPEVIIKNNKIVENRINSFIKKAFDIEEVKNTNYYDNGEDCWEDHTHFDFSLIGDILQIFKYTVSHQILAGTANTYNGCYWFDLKTGKRITIKDLFKKGTDVRRILAMQLYTNPNYDPEYVLSIISEKAIDNSEKFKLTDDKLILDFDTKYFEGTLYAEIPYINLLMCEDNINNSFDFVVDWESDIWKQLTKKLKYFKNGFVIPDSSYRKLTEEDLKFLFSAGKHITQIARNEIFARHGHIFDDSSWQEYFNGKRWYIPKKKIAFDDLNEVEKTNILLIRDRVEKEFLTGDEADPTELENSDE</sequence>
<dbReference type="Pfam" id="PF13308">
    <property type="entry name" value="YARHG"/>
    <property type="match status" value="1"/>
</dbReference>
<dbReference type="RefSeq" id="WP_014042686.1">
    <property type="nucleotide sequence ID" value="NC_015949.1"/>
</dbReference>
<dbReference type="PANTHER" id="PTHR37841:SF1">
    <property type="entry name" value="DUF3298 DOMAIN-CONTAINING PROTEIN"/>
    <property type="match status" value="1"/>
</dbReference>
<feature type="domain" description="YARHG" evidence="2">
    <location>
        <begin position="595"/>
        <end position="680"/>
    </location>
</feature>
<accession>G2PYF2</accession>
<dbReference type="HOGENOM" id="CLU_394179_0_0_9"/>
<evidence type="ECO:0000256" key="1">
    <source>
        <dbReference type="SAM" id="Phobius"/>
    </source>
</evidence>
<organism evidence="3 4">
    <name type="scientific">Caldicellulosiruptor acetigenus 6A</name>
    <dbReference type="NCBI Taxonomy" id="632516"/>
    <lineage>
        <taxon>Bacteria</taxon>
        <taxon>Bacillati</taxon>
        <taxon>Bacillota</taxon>
        <taxon>Bacillota incertae sedis</taxon>
        <taxon>Caldicellulosiruptorales</taxon>
        <taxon>Caldicellulosiruptoraceae</taxon>
        <taxon>Caldicellulosiruptor</taxon>
    </lineage>
</organism>
<keyword evidence="1" id="KW-0812">Transmembrane</keyword>
<dbReference type="InterPro" id="IPR025582">
    <property type="entry name" value="YARHG_dom"/>
</dbReference>
<dbReference type="Gene3D" id="1.20.58.1690">
    <property type="match status" value="1"/>
</dbReference>
<name>G2PYF2_9FIRM</name>
<dbReference type="SMART" id="SM01324">
    <property type="entry name" value="YARHG"/>
    <property type="match status" value="1"/>
</dbReference>
<evidence type="ECO:0000313" key="3">
    <source>
        <dbReference type="EMBL" id="AEM74002.1"/>
    </source>
</evidence>
<dbReference type="InterPro" id="IPR032774">
    <property type="entry name" value="WG_beta_rep"/>
</dbReference>
<keyword evidence="1" id="KW-1133">Transmembrane helix</keyword>
<dbReference type="KEGG" id="clc:Calla_1383"/>
<gene>
    <name evidence="3" type="ORF">Calla_1383</name>
</gene>
<dbReference type="InterPro" id="IPR038434">
    <property type="entry name" value="YARHG_sf"/>
</dbReference>
<dbReference type="EMBL" id="CP003001">
    <property type="protein sequence ID" value="AEM74002.1"/>
    <property type="molecule type" value="Genomic_DNA"/>
</dbReference>
<feature type="transmembrane region" description="Helical" evidence="1">
    <location>
        <begin position="7"/>
        <end position="26"/>
    </location>
</feature>
<dbReference type="Proteomes" id="UP000009257">
    <property type="component" value="Chromosome"/>
</dbReference>
<protein>
    <submittedName>
        <fullName evidence="3">KWG Leptospira repeat protein</fullName>
    </submittedName>
</protein>
<proteinExistence type="predicted"/>
<keyword evidence="1" id="KW-0472">Membrane</keyword>